<dbReference type="Gene3D" id="1.10.1740.10">
    <property type="match status" value="1"/>
</dbReference>
<dbReference type="PANTHER" id="PTHR43133">
    <property type="entry name" value="RNA POLYMERASE ECF-TYPE SIGMA FACTO"/>
    <property type="match status" value="1"/>
</dbReference>
<dbReference type="Pfam" id="PF04542">
    <property type="entry name" value="Sigma70_r2"/>
    <property type="match status" value="1"/>
</dbReference>
<dbReference type="NCBIfam" id="NF007216">
    <property type="entry name" value="PRK09638.1"/>
    <property type="match status" value="1"/>
</dbReference>
<accession>A0ABP3IM71</accession>
<protein>
    <submittedName>
        <fullName evidence="7">RNA polymerase sigma factor SigY</fullName>
    </submittedName>
</protein>
<dbReference type="EMBL" id="BAAACX010000027">
    <property type="protein sequence ID" value="GAA0410702.1"/>
    <property type="molecule type" value="Genomic_DNA"/>
</dbReference>
<dbReference type="SUPFAM" id="SSF88946">
    <property type="entry name" value="Sigma2 domain of RNA polymerase sigma factors"/>
    <property type="match status" value="1"/>
</dbReference>
<keyword evidence="3" id="KW-0731">Sigma factor</keyword>
<dbReference type="Proteomes" id="UP001500340">
    <property type="component" value="Unassembled WGS sequence"/>
</dbReference>
<evidence type="ECO:0000256" key="4">
    <source>
        <dbReference type="ARBA" id="ARBA00023163"/>
    </source>
</evidence>
<dbReference type="InterPro" id="IPR013324">
    <property type="entry name" value="RNA_pol_sigma_r3/r4-like"/>
</dbReference>
<organism evidence="7 8">
    <name type="scientific">Paenibacillus motobuensis</name>
    <dbReference type="NCBI Taxonomy" id="295324"/>
    <lineage>
        <taxon>Bacteria</taxon>
        <taxon>Bacillati</taxon>
        <taxon>Bacillota</taxon>
        <taxon>Bacilli</taxon>
        <taxon>Bacillales</taxon>
        <taxon>Paenibacillaceae</taxon>
        <taxon>Paenibacillus</taxon>
    </lineage>
</organism>
<feature type="domain" description="RNA polymerase sigma factor 70 region 4 type 2" evidence="6">
    <location>
        <begin position="117"/>
        <end position="166"/>
    </location>
</feature>
<reference evidence="8" key="1">
    <citation type="journal article" date="2019" name="Int. J. Syst. Evol. Microbiol.">
        <title>The Global Catalogue of Microorganisms (GCM) 10K type strain sequencing project: providing services to taxonomists for standard genome sequencing and annotation.</title>
        <authorList>
            <consortium name="The Broad Institute Genomics Platform"/>
            <consortium name="The Broad Institute Genome Sequencing Center for Infectious Disease"/>
            <person name="Wu L."/>
            <person name="Ma J."/>
        </authorList>
    </citation>
    <scope>NUCLEOTIDE SEQUENCE [LARGE SCALE GENOMIC DNA]</scope>
    <source>
        <strain evidence="8">JCM 12774</strain>
    </source>
</reference>
<dbReference type="InterPro" id="IPR039425">
    <property type="entry name" value="RNA_pol_sigma-70-like"/>
</dbReference>
<dbReference type="Gene3D" id="1.10.10.10">
    <property type="entry name" value="Winged helix-like DNA-binding domain superfamily/Winged helix DNA-binding domain"/>
    <property type="match status" value="1"/>
</dbReference>
<evidence type="ECO:0000259" key="5">
    <source>
        <dbReference type="Pfam" id="PF04542"/>
    </source>
</evidence>
<dbReference type="InterPro" id="IPR014284">
    <property type="entry name" value="RNA_pol_sigma-70_dom"/>
</dbReference>
<evidence type="ECO:0000256" key="3">
    <source>
        <dbReference type="ARBA" id="ARBA00023082"/>
    </source>
</evidence>
<keyword evidence="2" id="KW-0805">Transcription regulation</keyword>
<dbReference type="InterPro" id="IPR013249">
    <property type="entry name" value="RNA_pol_sigma70_r4_t2"/>
</dbReference>
<evidence type="ECO:0000256" key="1">
    <source>
        <dbReference type="ARBA" id="ARBA00010641"/>
    </source>
</evidence>
<dbReference type="InterPro" id="IPR013325">
    <property type="entry name" value="RNA_pol_sigma_r2"/>
</dbReference>
<evidence type="ECO:0000256" key="2">
    <source>
        <dbReference type="ARBA" id="ARBA00023015"/>
    </source>
</evidence>
<keyword evidence="4" id="KW-0804">Transcription</keyword>
<proteinExistence type="inferred from homology"/>
<comment type="similarity">
    <text evidence="1">Belongs to the sigma-70 factor family. ECF subfamily.</text>
</comment>
<sequence>MELMKERIIEAQNGDDAALASLIHEHYSFVFKYLVKVTMDTKLAEDLTQDTMLRCIEKLEYYNGSSSFSSWLITIATRLFIDRTRRRKTERQWLKKESEARSLRWQFSHVHEEWSEALELLSRLPSEQRIAILLKHYYGYSYDEIGDILKVSPGTVKSRVSYGLSALRKELKNNGT</sequence>
<dbReference type="SUPFAM" id="SSF88659">
    <property type="entry name" value="Sigma3 and sigma4 domains of RNA polymerase sigma factors"/>
    <property type="match status" value="1"/>
</dbReference>
<evidence type="ECO:0000259" key="6">
    <source>
        <dbReference type="Pfam" id="PF08281"/>
    </source>
</evidence>
<dbReference type="RefSeq" id="WP_343865369.1">
    <property type="nucleotide sequence ID" value="NZ_BAAACX010000027.1"/>
</dbReference>
<dbReference type="InterPro" id="IPR036388">
    <property type="entry name" value="WH-like_DNA-bd_sf"/>
</dbReference>
<keyword evidence="8" id="KW-1185">Reference proteome</keyword>
<name>A0ABP3IM71_9BACL</name>
<comment type="caution">
    <text evidence="7">The sequence shown here is derived from an EMBL/GenBank/DDBJ whole genome shotgun (WGS) entry which is preliminary data.</text>
</comment>
<dbReference type="PANTHER" id="PTHR43133:SF60">
    <property type="entry name" value="RNA POLYMERASE SIGMA FACTOR SIGV"/>
    <property type="match status" value="1"/>
</dbReference>
<evidence type="ECO:0000313" key="7">
    <source>
        <dbReference type="EMBL" id="GAA0410702.1"/>
    </source>
</evidence>
<dbReference type="NCBIfam" id="TIGR02937">
    <property type="entry name" value="sigma70-ECF"/>
    <property type="match status" value="1"/>
</dbReference>
<gene>
    <name evidence="7" type="primary">sigY</name>
    <name evidence="7" type="ORF">GCM10008933_46120</name>
</gene>
<evidence type="ECO:0000313" key="8">
    <source>
        <dbReference type="Proteomes" id="UP001500340"/>
    </source>
</evidence>
<feature type="domain" description="RNA polymerase sigma-70 region 2" evidence="5">
    <location>
        <begin position="22"/>
        <end position="88"/>
    </location>
</feature>
<dbReference type="Pfam" id="PF08281">
    <property type="entry name" value="Sigma70_r4_2"/>
    <property type="match status" value="1"/>
</dbReference>
<dbReference type="CDD" id="cd06171">
    <property type="entry name" value="Sigma70_r4"/>
    <property type="match status" value="1"/>
</dbReference>
<dbReference type="InterPro" id="IPR007627">
    <property type="entry name" value="RNA_pol_sigma70_r2"/>
</dbReference>